<dbReference type="PANTHER" id="PTHR42986:SF1">
    <property type="entry name" value="BENZALDEHYDE DEHYDROGENASE YFMT"/>
    <property type="match status" value="1"/>
</dbReference>
<organism evidence="8 9">
    <name type="scientific">Citreimonas salinaria</name>
    <dbReference type="NCBI Taxonomy" id="321339"/>
    <lineage>
        <taxon>Bacteria</taxon>
        <taxon>Pseudomonadati</taxon>
        <taxon>Pseudomonadota</taxon>
        <taxon>Alphaproteobacteria</taxon>
        <taxon>Rhodobacterales</taxon>
        <taxon>Roseobacteraceae</taxon>
        <taxon>Citreimonas</taxon>
    </lineage>
</organism>
<comment type="similarity">
    <text evidence="1 5">Belongs to the aldehyde dehydrogenase family.</text>
</comment>
<dbReference type="AlphaFoldDB" id="A0A1H3LE45"/>
<keyword evidence="3" id="KW-0520">NAD</keyword>
<dbReference type="RefSeq" id="WP_089884163.1">
    <property type="nucleotide sequence ID" value="NZ_FNPF01000012.1"/>
</dbReference>
<dbReference type="Pfam" id="PF00171">
    <property type="entry name" value="Aldedh"/>
    <property type="match status" value="1"/>
</dbReference>
<evidence type="ECO:0000313" key="8">
    <source>
        <dbReference type="EMBL" id="SDY62208.1"/>
    </source>
</evidence>
<feature type="active site" evidence="4">
    <location>
        <position position="251"/>
    </location>
</feature>
<dbReference type="GO" id="GO:0016620">
    <property type="term" value="F:oxidoreductase activity, acting on the aldehyde or oxo group of donors, NAD or NADP as acceptor"/>
    <property type="evidence" value="ECO:0007669"/>
    <property type="project" value="InterPro"/>
</dbReference>
<reference evidence="8 9" key="1">
    <citation type="submission" date="2016-10" db="EMBL/GenBank/DDBJ databases">
        <authorList>
            <person name="de Groot N.N."/>
        </authorList>
    </citation>
    <scope>NUCLEOTIDE SEQUENCE [LARGE SCALE GENOMIC DNA]</scope>
    <source>
        <strain evidence="8 9">DSM 26880</strain>
    </source>
</reference>
<accession>A0A1H3LE45</accession>
<evidence type="ECO:0000256" key="6">
    <source>
        <dbReference type="SAM" id="MobiDB-lite"/>
    </source>
</evidence>
<dbReference type="OrthoDB" id="9812625at2"/>
<dbReference type="Gene3D" id="3.40.605.10">
    <property type="entry name" value="Aldehyde Dehydrogenase, Chain A, domain 1"/>
    <property type="match status" value="1"/>
</dbReference>
<evidence type="ECO:0000256" key="3">
    <source>
        <dbReference type="ARBA" id="ARBA00023027"/>
    </source>
</evidence>
<evidence type="ECO:0000313" key="9">
    <source>
        <dbReference type="Proteomes" id="UP000199286"/>
    </source>
</evidence>
<evidence type="ECO:0000256" key="1">
    <source>
        <dbReference type="ARBA" id="ARBA00009986"/>
    </source>
</evidence>
<evidence type="ECO:0000256" key="2">
    <source>
        <dbReference type="ARBA" id="ARBA00023002"/>
    </source>
</evidence>
<gene>
    <name evidence="8" type="ORF">SAMN05444340_11281</name>
</gene>
<dbReference type="InterPro" id="IPR016163">
    <property type="entry name" value="Ald_DH_C"/>
</dbReference>
<dbReference type="InterPro" id="IPR029510">
    <property type="entry name" value="Ald_DH_CS_GLU"/>
</dbReference>
<evidence type="ECO:0000256" key="4">
    <source>
        <dbReference type="PROSITE-ProRule" id="PRU10007"/>
    </source>
</evidence>
<evidence type="ECO:0000256" key="5">
    <source>
        <dbReference type="RuleBase" id="RU003345"/>
    </source>
</evidence>
<dbReference type="InterPro" id="IPR016161">
    <property type="entry name" value="Ald_DH/histidinol_DH"/>
</dbReference>
<dbReference type="InterPro" id="IPR015590">
    <property type="entry name" value="Aldehyde_DH_dom"/>
</dbReference>
<dbReference type="Proteomes" id="UP000199286">
    <property type="component" value="Unassembled WGS sequence"/>
</dbReference>
<feature type="region of interest" description="Disordered" evidence="6">
    <location>
        <begin position="1"/>
        <end position="20"/>
    </location>
</feature>
<dbReference type="PANTHER" id="PTHR42986">
    <property type="entry name" value="BENZALDEHYDE DEHYDROGENASE YFMT"/>
    <property type="match status" value="1"/>
</dbReference>
<dbReference type="InterPro" id="IPR016162">
    <property type="entry name" value="Ald_DH_N"/>
</dbReference>
<protein>
    <submittedName>
        <fullName evidence="8">Acyl-CoA reductase</fullName>
    </submittedName>
</protein>
<dbReference type="Gene3D" id="3.40.309.10">
    <property type="entry name" value="Aldehyde Dehydrogenase, Chain A, domain 2"/>
    <property type="match status" value="1"/>
</dbReference>
<dbReference type="STRING" id="321339.SAMN05444340_11281"/>
<dbReference type="EMBL" id="FNPF01000012">
    <property type="protein sequence ID" value="SDY62208.1"/>
    <property type="molecule type" value="Genomic_DNA"/>
</dbReference>
<dbReference type="SUPFAM" id="SSF53720">
    <property type="entry name" value="ALDH-like"/>
    <property type="match status" value="1"/>
</dbReference>
<keyword evidence="9" id="KW-1185">Reference proteome</keyword>
<name>A0A1H3LE45_9RHOB</name>
<proteinExistence type="inferred from homology"/>
<sequence length="481" mass="50116">MFEARAIIGGRDPARAPSATFDRTDPLTSEVITRAAACTEAAAADAAGASAAAYPAWAATDPVARSQVLLRAADLLEARKAEFVEVAHREVGATPDWIHFNIAVAADTLRHCATLTDRIGETPYETGRPGIAYTRITRPVGVVLGIAPWNAPVTLAVRAIAAPLALGNTVVLKGSELCPRTHELVAQALLDAGLPDGAINYVVNAPDDAHAVVEALIAHPAVRRVNFTGSTRVGREVALIAARHLKRCLLELSGKAPAIILADADVAAAARAVAQGAFFNQGQICMSTDRVIVEDTIAEPFVAALRAETEALRLPDLTAASDSTGQLITADAALRVKGLIEDALRKGATLVTGGESFNRLMQPTVLDHVTFGMRIYAEETFGPALGIIRVADADEAVSVANDSDFALAAAVWSEDIAAAAGVAHRIEAGIVHVNGSTVYDDPALPFGGLKASGYGRFGGDSVVAEFTETTFVTQPRATAGN</sequence>
<keyword evidence="2 5" id="KW-0560">Oxidoreductase</keyword>
<evidence type="ECO:0000259" key="7">
    <source>
        <dbReference type="Pfam" id="PF00171"/>
    </source>
</evidence>
<dbReference type="PROSITE" id="PS00687">
    <property type="entry name" value="ALDEHYDE_DEHYDR_GLU"/>
    <property type="match status" value="1"/>
</dbReference>
<feature type="domain" description="Aldehyde dehydrogenase" evidence="7">
    <location>
        <begin position="19"/>
        <end position="472"/>
    </location>
</feature>